<evidence type="ECO:0000313" key="1">
    <source>
        <dbReference type="EMBL" id="KAK7743248.1"/>
    </source>
</evidence>
<dbReference type="PANTHER" id="PTHR38797:SF4">
    <property type="entry name" value="NUCLEAR PORE COMPLEX PROTEIN NUP85"/>
    <property type="match status" value="1"/>
</dbReference>
<dbReference type="InterPro" id="IPR053204">
    <property type="entry name" value="Oxopyrrolidines_Biosynth-assoc"/>
</dbReference>
<accession>A0AAN9U944</accession>
<dbReference type="AlphaFoldDB" id="A0AAN9U944"/>
<evidence type="ECO:0000313" key="2">
    <source>
        <dbReference type="Proteomes" id="UP001320245"/>
    </source>
</evidence>
<reference evidence="1 2" key="1">
    <citation type="journal article" date="2023" name="PLoS ONE">
        <title>Cytospora paraplurivora sp. nov. isolated from orchards with fruit tree decline syndrome in Ontario, Canada.</title>
        <authorList>
            <person name="Ilyukhin E."/>
            <person name="Nguyen H.D.T."/>
            <person name="Castle A.J."/>
            <person name="Ellouze W."/>
        </authorList>
    </citation>
    <scope>NUCLEOTIDE SEQUENCE [LARGE SCALE GENOMIC DNA]</scope>
    <source>
        <strain evidence="1 2">FDS-564</strain>
    </source>
</reference>
<gene>
    <name evidence="1" type="ORF">SLS53_004333</name>
</gene>
<dbReference type="EMBL" id="JAJSPL020000014">
    <property type="protein sequence ID" value="KAK7743248.1"/>
    <property type="molecule type" value="Genomic_DNA"/>
</dbReference>
<keyword evidence="2" id="KW-1185">Reference proteome</keyword>
<dbReference type="InterPro" id="IPR022085">
    <property type="entry name" value="OpdG"/>
</dbReference>
<protein>
    <submittedName>
        <fullName evidence="1">Uncharacterized protein</fullName>
    </submittedName>
</protein>
<sequence>MEHCSLPEDNATTVPEQWFDRQLTRHIYKSPVLRGFLAEEIAALKAYHSGKLSTIDTAHAITSPVSNSPVPNLGTYSDETSAVCQLWVLLTDTLVEWPSSRTADLVALLVAISKLPGGLHRGEATDDDEEPLAWKGLPYICMIWSDATWKRPGDIVMQLPVTDDDSAARQRLRLLYIKQQDVEAQLVRAGIFQPQRGFQYLIRALEKIPGPQDDGKPSTFSEASAQLQLDFQVPAAACWLKHNGRRFRDGLVRDEIRDWEKRMIPDEALEFPQPADRWTYWEKRMREIAERGPDESTREAAKTAVGYMQAVDEQEKEN</sequence>
<organism evidence="1 2">
    <name type="scientific">Cytospora paraplurivora</name>
    <dbReference type="NCBI Taxonomy" id="2898453"/>
    <lineage>
        <taxon>Eukaryota</taxon>
        <taxon>Fungi</taxon>
        <taxon>Dikarya</taxon>
        <taxon>Ascomycota</taxon>
        <taxon>Pezizomycotina</taxon>
        <taxon>Sordariomycetes</taxon>
        <taxon>Sordariomycetidae</taxon>
        <taxon>Diaporthales</taxon>
        <taxon>Cytosporaceae</taxon>
        <taxon>Cytospora</taxon>
    </lineage>
</organism>
<dbReference type="Proteomes" id="UP001320245">
    <property type="component" value="Unassembled WGS sequence"/>
</dbReference>
<comment type="caution">
    <text evidence="1">The sequence shown here is derived from an EMBL/GenBank/DDBJ whole genome shotgun (WGS) entry which is preliminary data.</text>
</comment>
<dbReference type="PANTHER" id="PTHR38797">
    <property type="entry name" value="NUCLEAR PORE COMPLEX PROTEIN NUP85-RELATED"/>
    <property type="match status" value="1"/>
</dbReference>
<proteinExistence type="predicted"/>
<dbReference type="Pfam" id="PF12311">
    <property type="entry name" value="DUF3632"/>
    <property type="match status" value="1"/>
</dbReference>
<name>A0AAN9U944_9PEZI</name>